<dbReference type="Gene3D" id="3.90.1150.10">
    <property type="entry name" value="Aspartate Aminotransferase, domain 1"/>
    <property type="match status" value="1"/>
</dbReference>
<dbReference type="Gene3D" id="3.40.640.10">
    <property type="entry name" value="Type I PLP-dependent aspartate aminotransferase-like (Major domain)"/>
    <property type="match status" value="1"/>
</dbReference>
<comment type="catalytic activity">
    <reaction evidence="3">
        <text>(sulfur carrier)-H + L-cysteine = (sulfur carrier)-SH + L-alanine</text>
        <dbReference type="Rhea" id="RHEA:43892"/>
        <dbReference type="Rhea" id="RHEA-COMP:14737"/>
        <dbReference type="Rhea" id="RHEA-COMP:14739"/>
        <dbReference type="ChEBI" id="CHEBI:29917"/>
        <dbReference type="ChEBI" id="CHEBI:35235"/>
        <dbReference type="ChEBI" id="CHEBI:57972"/>
        <dbReference type="ChEBI" id="CHEBI:64428"/>
        <dbReference type="EC" id="2.8.1.7"/>
    </reaction>
</comment>
<dbReference type="InterPro" id="IPR000192">
    <property type="entry name" value="Aminotrans_V_dom"/>
</dbReference>
<dbReference type="InterPro" id="IPR015421">
    <property type="entry name" value="PyrdxlP-dep_Trfase_major"/>
</dbReference>
<evidence type="ECO:0000313" key="6">
    <source>
        <dbReference type="Proteomes" id="UP000217221"/>
    </source>
</evidence>
<name>A0A249LET4_9ACTN</name>
<evidence type="ECO:0000256" key="3">
    <source>
        <dbReference type="ARBA" id="ARBA00050776"/>
    </source>
</evidence>
<comment type="cofactor">
    <cofactor evidence="1">
        <name>pyridoxal 5'-phosphate</name>
        <dbReference type="ChEBI" id="CHEBI:597326"/>
    </cofactor>
</comment>
<evidence type="ECO:0000256" key="1">
    <source>
        <dbReference type="ARBA" id="ARBA00001933"/>
    </source>
</evidence>
<dbReference type="SUPFAM" id="SSF53383">
    <property type="entry name" value="PLP-dependent transferases"/>
    <property type="match status" value="1"/>
</dbReference>
<keyword evidence="6" id="KW-1185">Reference proteome</keyword>
<dbReference type="PANTHER" id="PTHR11601:SF34">
    <property type="entry name" value="CYSTEINE DESULFURASE"/>
    <property type="match status" value="1"/>
</dbReference>
<dbReference type="AlphaFoldDB" id="A0A249LET4"/>
<evidence type="ECO:0000259" key="4">
    <source>
        <dbReference type="Pfam" id="PF00266"/>
    </source>
</evidence>
<gene>
    <name evidence="5" type="ORF">PHILAsVB114_03005</name>
</gene>
<sequence length="355" mass="37636">MVRVTGNFQSESPLHPKAFDVLHAAFESGWADPAKLSQPSTKARQLKNNALESIATSLSVGVDSLVPVSPTSLGYFLGIQGLLTESSTLIHGATDRKDVFAIAAKLSNQVIKSSLNGKLIPANTAVKESVLALHIANAETGVIQECDGIIASTQSERIFLDATTSGIRVPLPDQFSTALLDSKSWYGPAELGILIVKKPSQWSNPLPHLNAAHPNFDVSLPLLLASAVALENFHSEVANANTQARKFNQDLRSAFSQVADADIAGSLDSSLAHMLSVSFLNCNGEELLRTIQNDGYSVDSGSACTADDLQPSHVLAAMGVLTHGNIRITIHPGTTQDDIDGLINSVVSNVNRSRA</sequence>
<proteinExistence type="inferred from homology"/>
<protein>
    <submittedName>
        <fullName evidence="5">Cysteine desulfurase</fullName>
    </submittedName>
</protein>
<organism evidence="5 6">
    <name type="scientific">Candidatus Planktophila limnetica</name>
    <dbReference type="NCBI Taxonomy" id="573600"/>
    <lineage>
        <taxon>Bacteria</taxon>
        <taxon>Bacillati</taxon>
        <taxon>Actinomycetota</taxon>
        <taxon>Actinomycetes</taxon>
        <taxon>Candidatus Nanopelagicales</taxon>
        <taxon>Candidatus Nanopelagicaceae</taxon>
        <taxon>Candidatus Planktophila</taxon>
    </lineage>
</organism>
<accession>A0A249LET4</accession>
<dbReference type="KEGG" id="plim:PHILAsVB114_03005"/>
<dbReference type="EMBL" id="CP016782">
    <property type="protein sequence ID" value="ASY27628.1"/>
    <property type="molecule type" value="Genomic_DNA"/>
</dbReference>
<dbReference type="InterPro" id="IPR015424">
    <property type="entry name" value="PyrdxlP-dep_Trfase"/>
</dbReference>
<reference evidence="5 6" key="1">
    <citation type="submission" date="2016-07" db="EMBL/GenBank/DDBJ databases">
        <title>High microdiversification within the ubiquitous acI lineage of Actinobacteria.</title>
        <authorList>
            <person name="Neuenschwander S.M."/>
            <person name="Salcher M."/>
            <person name="Ghai R."/>
            <person name="Pernthaler J."/>
        </authorList>
    </citation>
    <scope>NUCLEOTIDE SEQUENCE [LARGE SCALE GENOMIC DNA]</scope>
    <source>
        <strain evidence="5">MMS-VB-114</strain>
    </source>
</reference>
<dbReference type="Pfam" id="PF00266">
    <property type="entry name" value="Aminotran_5"/>
    <property type="match status" value="1"/>
</dbReference>
<dbReference type="PANTHER" id="PTHR11601">
    <property type="entry name" value="CYSTEINE DESULFURYLASE FAMILY MEMBER"/>
    <property type="match status" value="1"/>
</dbReference>
<evidence type="ECO:0000313" key="5">
    <source>
        <dbReference type="EMBL" id="ASY27628.1"/>
    </source>
</evidence>
<evidence type="ECO:0000256" key="2">
    <source>
        <dbReference type="ARBA" id="ARBA00006490"/>
    </source>
</evidence>
<comment type="similarity">
    <text evidence="2">Belongs to the class-V pyridoxal-phosphate-dependent aminotransferase family. NifS/IscS subfamily.</text>
</comment>
<dbReference type="RefSeq" id="WP_095697926.1">
    <property type="nucleotide sequence ID" value="NZ_CP016782.1"/>
</dbReference>
<dbReference type="Proteomes" id="UP000217221">
    <property type="component" value="Chromosome"/>
</dbReference>
<dbReference type="InterPro" id="IPR015422">
    <property type="entry name" value="PyrdxlP-dep_Trfase_small"/>
</dbReference>
<feature type="domain" description="Aminotransferase class V" evidence="4">
    <location>
        <begin position="234"/>
        <end position="342"/>
    </location>
</feature>
<dbReference type="OrthoDB" id="9808002at2"/>
<dbReference type="GO" id="GO:0031071">
    <property type="term" value="F:cysteine desulfurase activity"/>
    <property type="evidence" value="ECO:0007669"/>
    <property type="project" value="UniProtKB-EC"/>
</dbReference>